<evidence type="ECO:0000256" key="1">
    <source>
        <dbReference type="ARBA" id="ARBA00009460"/>
    </source>
</evidence>
<evidence type="ECO:0000313" key="4">
    <source>
        <dbReference type="Proteomes" id="UP000076335"/>
    </source>
</evidence>
<dbReference type="Gene3D" id="3.90.1200.10">
    <property type="match status" value="1"/>
</dbReference>
<proteinExistence type="inferred from homology"/>
<keyword evidence="2 3" id="KW-0418">Kinase</keyword>
<dbReference type="InterPro" id="IPR011009">
    <property type="entry name" value="Kinase-like_dom_sf"/>
</dbReference>
<gene>
    <name evidence="3" type="ORF">AUP42_20715</name>
</gene>
<dbReference type="SUPFAM" id="SSF56112">
    <property type="entry name" value="Protein kinase-like (PK-like)"/>
    <property type="match status" value="1"/>
</dbReference>
<evidence type="ECO:0000313" key="3">
    <source>
        <dbReference type="EMBL" id="KZB63488.1"/>
    </source>
</evidence>
<protein>
    <submittedName>
        <fullName evidence="3">Fructosamine kinase</fullName>
    </submittedName>
</protein>
<dbReference type="Proteomes" id="UP000076335">
    <property type="component" value="Unassembled WGS sequence"/>
</dbReference>
<sequence length="284" mass="31188">MALHPVTQKIAELTGSKVVASRPLHGGCVADVSQMELQDGRKVVVKQGGEANLAIEGAMLAYFGSHSPIPCPAVLHADPTLLIMDFIENDGHVNGQVQRDLANLLAEQHKVTQKQFGLSFNTLIGGLDQPNHPTNSWVEFFRDHRLLYMADQATRYGRLPAPLFSRIETLAAKLGDLLPPGDAPSLLHGDLWGGNILCHKGKIAGLVDPAIYYGDREIELAFGTLFGDLTPAFFDRYGEISPIEPGFFEERRDLYNLYPLLVHVRLFGGSYVGSVDRILTRFGV</sequence>
<organism evidence="3 4">
    <name type="scientific">Thalassospira lucentensis</name>
    <dbReference type="NCBI Taxonomy" id="168935"/>
    <lineage>
        <taxon>Bacteria</taxon>
        <taxon>Pseudomonadati</taxon>
        <taxon>Pseudomonadota</taxon>
        <taxon>Alphaproteobacteria</taxon>
        <taxon>Rhodospirillales</taxon>
        <taxon>Thalassospiraceae</taxon>
        <taxon>Thalassospira</taxon>
    </lineage>
</organism>
<comment type="similarity">
    <text evidence="1 2">Belongs to the fructosamine kinase family.</text>
</comment>
<dbReference type="EMBL" id="LPVY01000014">
    <property type="protein sequence ID" value="KZB63488.1"/>
    <property type="molecule type" value="Genomic_DNA"/>
</dbReference>
<dbReference type="PIRSF" id="PIRSF006221">
    <property type="entry name" value="Ketosamine-3-kinase"/>
    <property type="match status" value="1"/>
</dbReference>
<dbReference type="PANTHER" id="PTHR12149:SF8">
    <property type="entry name" value="PROTEIN-RIBULOSAMINE 3-KINASE"/>
    <property type="match status" value="1"/>
</dbReference>
<dbReference type="AlphaFoldDB" id="A0A154L408"/>
<keyword evidence="2" id="KW-0808">Transferase</keyword>
<dbReference type="RefSeq" id="WP_062952204.1">
    <property type="nucleotide sequence ID" value="NZ_LPVY01000014.1"/>
</dbReference>
<dbReference type="GO" id="GO:0016301">
    <property type="term" value="F:kinase activity"/>
    <property type="evidence" value="ECO:0007669"/>
    <property type="project" value="UniProtKB-UniRule"/>
</dbReference>
<accession>A0A154L408</accession>
<dbReference type="Gene3D" id="3.30.200.20">
    <property type="entry name" value="Phosphorylase Kinase, domain 1"/>
    <property type="match status" value="1"/>
</dbReference>
<dbReference type="PANTHER" id="PTHR12149">
    <property type="entry name" value="FRUCTOSAMINE 3 KINASE-RELATED PROTEIN"/>
    <property type="match status" value="1"/>
</dbReference>
<dbReference type="InterPro" id="IPR016477">
    <property type="entry name" value="Fructo-/Ketosamine-3-kinase"/>
</dbReference>
<dbReference type="Pfam" id="PF03881">
    <property type="entry name" value="Fructosamin_kin"/>
    <property type="match status" value="1"/>
</dbReference>
<name>A0A154L408_9PROT</name>
<dbReference type="OrthoDB" id="5291879at2"/>
<evidence type="ECO:0000256" key="2">
    <source>
        <dbReference type="PIRNR" id="PIRNR006221"/>
    </source>
</evidence>
<reference evidence="3 4" key="1">
    <citation type="submission" date="2015-12" db="EMBL/GenBank/DDBJ databases">
        <title>Genome sequence of Thalassospira lucentensis MCCC 1A02072.</title>
        <authorList>
            <person name="Lu L."/>
            <person name="Lai Q."/>
            <person name="Shao Z."/>
            <person name="Qian P."/>
        </authorList>
    </citation>
    <scope>NUCLEOTIDE SEQUENCE [LARGE SCALE GENOMIC DNA]</scope>
    <source>
        <strain evidence="3 4">MCCC 1A02072</strain>
    </source>
</reference>
<comment type="caution">
    <text evidence="3">The sequence shown here is derived from an EMBL/GenBank/DDBJ whole genome shotgun (WGS) entry which is preliminary data.</text>
</comment>